<dbReference type="PANTHER" id="PTHR36971:SF1">
    <property type="entry name" value="METHYLTRANSFERASE DOMAIN-CONTAINING PROTEIN"/>
    <property type="match status" value="1"/>
</dbReference>
<dbReference type="KEGG" id="tps:THAPSDRAFT_5318"/>
<dbReference type="Proteomes" id="UP000001449">
    <property type="component" value="Chromosome 5"/>
</dbReference>
<dbReference type="GeneID" id="7446455"/>
<sequence>MGISDVVAEDIQQLLTQCIFINDESVVKPSLPSNESSTRSFSRRNRVYSLRHFLLENYPFLLKTVGESSSVVHNRGAVVLDVAGGRGDLSWILRNVDGVDSIVADPRVPNHKRLVKSVQFLLDHPDEAKVRSMEGVPTYQPLAALIPRLLEHHEISSTDTNARVNLISPRNVRLHVDDALVSALRAVISSESGLLAWDEYWNKEKQRIGSNNTYYGGTTPRNGDKSAEDVRNTQIDDPKIALDTFLSLDLIVGFHPDQATEATIDLAMLLNVPCAIVPCCVFPSEFPDRKINGNKVRTYIEFMEYLKTKHTNLRQGQLSFVESDETSKKSVVLYTLKEDLPRSEKSHGGRDS</sequence>
<dbReference type="OMA" id="CVFPSEF"/>
<dbReference type="eggNOG" id="ENOG502STFE">
    <property type="taxonomic scope" value="Eukaryota"/>
</dbReference>
<keyword evidence="2" id="KW-1185">Reference proteome</keyword>
<dbReference type="AlphaFoldDB" id="B8C2K8"/>
<dbReference type="PaxDb" id="35128-Thaps5318"/>
<proteinExistence type="predicted"/>
<dbReference type="RefSeq" id="XP_002290651.1">
    <property type="nucleotide sequence ID" value="XM_002290615.1"/>
</dbReference>
<gene>
    <name evidence="1" type="ORF">THAPSDRAFT_5318</name>
</gene>
<evidence type="ECO:0000313" key="1">
    <source>
        <dbReference type="EMBL" id="EED92403.1"/>
    </source>
</evidence>
<reference evidence="1 2" key="1">
    <citation type="journal article" date="2004" name="Science">
        <title>The genome of the diatom Thalassiosira pseudonana: ecology, evolution, and metabolism.</title>
        <authorList>
            <person name="Armbrust E.V."/>
            <person name="Berges J.A."/>
            <person name="Bowler C."/>
            <person name="Green B.R."/>
            <person name="Martinez D."/>
            <person name="Putnam N.H."/>
            <person name="Zhou S."/>
            <person name="Allen A.E."/>
            <person name="Apt K.E."/>
            <person name="Bechner M."/>
            <person name="Brzezinski M.A."/>
            <person name="Chaal B.K."/>
            <person name="Chiovitti A."/>
            <person name="Davis A.K."/>
            <person name="Demarest M.S."/>
            <person name="Detter J.C."/>
            <person name="Glavina T."/>
            <person name="Goodstein D."/>
            <person name="Hadi M.Z."/>
            <person name="Hellsten U."/>
            <person name="Hildebrand M."/>
            <person name="Jenkins B.D."/>
            <person name="Jurka J."/>
            <person name="Kapitonov V.V."/>
            <person name="Kroger N."/>
            <person name="Lau W.W."/>
            <person name="Lane T.W."/>
            <person name="Larimer F.W."/>
            <person name="Lippmeier J.C."/>
            <person name="Lucas S."/>
            <person name="Medina M."/>
            <person name="Montsant A."/>
            <person name="Obornik M."/>
            <person name="Parker M.S."/>
            <person name="Palenik B."/>
            <person name="Pazour G.J."/>
            <person name="Richardson P.M."/>
            <person name="Rynearson T.A."/>
            <person name="Saito M.A."/>
            <person name="Schwartz D.C."/>
            <person name="Thamatrakoln K."/>
            <person name="Valentin K."/>
            <person name="Vardi A."/>
            <person name="Wilkerson F.P."/>
            <person name="Rokhsar D.S."/>
        </authorList>
    </citation>
    <scope>NUCLEOTIDE SEQUENCE [LARGE SCALE GENOMIC DNA]</scope>
    <source>
        <strain evidence="1 2">CCMP1335</strain>
    </source>
</reference>
<evidence type="ECO:0000313" key="2">
    <source>
        <dbReference type="Proteomes" id="UP000001449"/>
    </source>
</evidence>
<dbReference type="InParanoid" id="B8C2K8"/>
<accession>B8C2K8</accession>
<name>B8C2K8_THAPS</name>
<evidence type="ECO:0008006" key="3">
    <source>
        <dbReference type="Google" id="ProtNLM"/>
    </source>
</evidence>
<reference evidence="1 2" key="2">
    <citation type="journal article" date="2008" name="Nature">
        <title>The Phaeodactylum genome reveals the evolutionary history of diatom genomes.</title>
        <authorList>
            <person name="Bowler C."/>
            <person name="Allen A.E."/>
            <person name="Badger J.H."/>
            <person name="Grimwood J."/>
            <person name="Jabbari K."/>
            <person name="Kuo A."/>
            <person name="Maheswari U."/>
            <person name="Martens C."/>
            <person name="Maumus F."/>
            <person name="Otillar R.P."/>
            <person name="Rayko E."/>
            <person name="Salamov A."/>
            <person name="Vandepoele K."/>
            <person name="Beszteri B."/>
            <person name="Gruber A."/>
            <person name="Heijde M."/>
            <person name="Katinka M."/>
            <person name="Mock T."/>
            <person name="Valentin K."/>
            <person name="Verret F."/>
            <person name="Berges J.A."/>
            <person name="Brownlee C."/>
            <person name="Cadoret J.P."/>
            <person name="Chiovitti A."/>
            <person name="Choi C.J."/>
            <person name="Coesel S."/>
            <person name="De Martino A."/>
            <person name="Detter J.C."/>
            <person name="Durkin C."/>
            <person name="Falciatore A."/>
            <person name="Fournet J."/>
            <person name="Haruta M."/>
            <person name="Huysman M.J."/>
            <person name="Jenkins B.D."/>
            <person name="Jiroutova K."/>
            <person name="Jorgensen R.E."/>
            <person name="Joubert Y."/>
            <person name="Kaplan A."/>
            <person name="Kroger N."/>
            <person name="Kroth P.G."/>
            <person name="La Roche J."/>
            <person name="Lindquist E."/>
            <person name="Lommer M."/>
            <person name="Martin-Jezequel V."/>
            <person name="Lopez P.J."/>
            <person name="Lucas S."/>
            <person name="Mangogna M."/>
            <person name="McGinnis K."/>
            <person name="Medlin L.K."/>
            <person name="Montsant A."/>
            <person name="Oudot-Le Secq M.P."/>
            <person name="Napoli C."/>
            <person name="Obornik M."/>
            <person name="Parker M.S."/>
            <person name="Petit J.L."/>
            <person name="Porcel B.M."/>
            <person name="Poulsen N."/>
            <person name="Robison M."/>
            <person name="Rychlewski L."/>
            <person name="Rynearson T.A."/>
            <person name="Schmutz J."/>
            <person name="Shapiro H."/>
            <person name="Siaut M."/>
            <person name="Stanley M."/>
            <person name="Sussman M.R."/>
            <person name="Taylor A.R."/>
            <person name="Vardi A."/>
            <person name="von Dassow P."/>
            <person name="Vyverman W."/>
            <person name="Willis A."/>
            <person name="Wyrwicz L.S."/>
            <person name="Rokhsar D.S."/>
            <person name="Weissenbach J."/>
            <person name="Armbrust E.V."/>
            <person name="Green B.R."/>
            <person name="Van de Peer Y."/>
            <person name="Grigoriev I.V."/>
        </authorList>
    </citation>
    <scope>NUCLEOTIDE SEQUENCE [LARGE SCALE GENOMIC DNA]</scope>
    <source>
        <strain evidence="1 2">CCMP1335</strain>
    </source>
</reference>
<dbReference type="PANTHER" id="PTHR36971">
    <property type="entry name" value="UNNAMED PRODUCT"/>
    <property type="match status" value="1"/>
</dbReference>
<dbReference type="EMBL" id="CM000642">
    <property type="protein sequence ID" value="EED92403.1"/>
    <property type="molecule type" value="Genomic_DNA"/>
</dbReference>
<protein>
    <recommendedName>
        <fullName evidence="3">Methyltransferase domain-containing protein</fullName>
    </recommendedName>
</protein>
<dbReference type="HOGENOM" id="CLU_919692_0_0_1"/>
<organism evidence="1 2">
    <name type="scientific">Thalassiosira pseudonana</name>
    <name type="common">Marine diatom</name>
    <name type="synonym">Cyclotella nana</name>
    <dbReference type="NCBI Taxonomy" id="35128"/>
    <lineage>
        <taxon>Eukaryota</taxon>
        <taxon>Sar</taxon>
        <taxon>Stramenopiles</taxon>
        <taxon>Ochrophyta</taxon>
        <taxon>Bacillariophyta</taxon>
        <taxon>Coscinodiscophyceae</taxon>
        <taxon>Thalassiosirophycidae</taxon>
        <taxon>Thalassiosirales</taxon>
        <taxon>Thalassiosiraceae</taxon>
        <taxon>Thalassiosira</taxon>
    </lineage>
</organism>